<proteinExistence type="predicted"/>
<accession>A0AB39QSZ1</accession>
<dbReference type="EMBL" id="CP163441">
    <property type="protein sequence ID" value="XDQ43984.1"/>
    <property type="molecule type" value="Genomic_DNA"/>
</dbReference>
<name>A0AB39QSZ1_9ACTN</name>
<dbReference type="Pfam" id="PF13589">
    <property type="entry name" value="HATPase_c_3"/>
    <property type="match status" value="1"/>
</dbReference>
<dbReference type="GO" id="GO:0005524">
    <property type="term" value="F:ATP binding"/>
    <property type="evidence" value="ECO:0007669"/>
    <property type="project" value="UniProtKB-KW"/>
</dbReference>
<dbReference type="AlphaFoldDB" id="A0AB39QSZ1"/>
<reference evidence="1" key="1">
    <citation type="submission" date="2024-07" db="EMBL/GenBank/DDBJ databases">
        <authorList>
            <person name="Yu S.T."/>
        </authorList>
    </citation>
    <scope>NUCLEOTIDE SEQUENCE</scope>
    <source>
        <strain evidence="1">R39</strain>
    </source>
</reference>
<dbReference type="SUPFAM" id="SSF55874">
    <property type="entry name" value="ATPase domain of HSP90 chaperone/DNA topoisomerase II/histidine kinase"/>
    <property type="match status" value="1"/>
</dbReference>
<sequence>MPYEPGTDWQYDVPINGSKRLPPDSGYAEALRNQGYSFEVAVADLIDNSLDADASQVVVHFLRDDDRLLSLLIVDNGRGMNDLGLDSAMTVGRRREYGDHALGMYGTGLKAASLSHADALTVVSTTKTSRAAGRQMTSTSLADGYRCDTVTPDYAQTLLDRYDGIIEWQGTVVRWDRVRSFETVEVSQTDRFLSEAIQKLETHLGLYLHRFLDRGEVRIDIAVENVHTRELLDSIEVEPLDPFNYKISGKKGYPRTFSAPVEGVGDVELTAHIWPPKSPRAEYKLIGPLAERQGFYFYRNDRLVQAGGWNGQRGAAEGHLNLARIAVDLPPHSNQVFSLTVKKEGINATQAFARGIEKAVDAHGHTFRAYLEDAEAVYREGSSRAEVKRKPVIPPGKGLDPKVKRVIREELPEKPGEEPIAIAWVALPEDRFFDLDRENRVIQLNKSHRDIFTMGQRGSSNDAPVAKTLLYLMLEELFGFTRWEKKRSDQIDYWNAILLAAVSAQRERLAH</sequence>
<protein>
    <submittedName>
        <fullName evidence="1">ATP-binding protein</fullName>
    </submittedName>
</protein>
<dbReference type="InterPro" id="IPR036890">
    <property type="entry name" value="HATPase_C_sf"/>
</dbReference>
<dbReference type="RefSeq" id="WP_369222998.1">
    <property type="nucleotide sequence ID" value="NZ_CP163441.1"/>
</dbReference>
<dbReference type="Gene3D" id="3.30.565.10">
    <property type="entry name" value="Histidine kinase-like ATPase, C-terminal domain"/>
    <property type="match status" value="1"/>
</dbReference>
<evidence type="ECO:0000313" key="1">
    <source>
        <dbReference type="EMBL" id="XDQ43984.1"/>
    </source>
</evidence>
<gene>
    <name evidence="1" type="ORF">AB5J52_17870</name>
</gene>
<keyword evidence="1" id="KW-0067">ATP-binding</keyword>
<keyword evidence="1" id="KW-0547">Nucleotide-binding</keyword>
<organism evidence="1">
    <name type="scientific">Streptomyces sp. R39</name>
    <dbReference type="NCBI Taxonomy" id="3238631"/>
    <lineage>
        <taxon>Bacteria</taxon>
        <taxon>Bacillati</taxon>
        <taxon>Actinomycetota</taxon>
        <taxon>Actinomycetes</taxon>
        <taxon>Kitasatosporales</taxon>
        <taxon>Streptomycetaceae</taxon>
        <taxon>Streptomyces</taxon>
    </lineage>
</organism>